<evidence type="ECO:0008006" key="4">
    <source>
        <dbReference type="Google" id="ProtNLM"/>
    </source>
</evidence>
<protein>
    <recommendedName>
        <fullName evidence="4">CCHC-type domain-containing protein</fullName>
    </recommendedName>
</protein>
<sequence length="307" mass="33538">MAISETSTATTPVANLAPPPPTPSENLSTVSKLVGSNYPDWSVSFTFLLRSQRKRHHLTDDPPPPDSAQFDDWDASDALVLTWLANNLSDECLPVIRHDETVKAAWLHLAALYSKGTQTSRIYTLYAELFARPSMSPIAAYQQVHALGSEILQNRPFSADLAEQHKHFQELLVVCYLLRLPESFDMIRHQILGEAESPTLDATAARITVITSLLHRPLLSSPPPQDSYAHQAQRGGTSGRSQSGARGSSRFLCSHCGRTGHSVERCWQKHPHLRPSGDTSSSTSVSSRPSASVARTSGSAHVVTQGK</sequence>
<evidence type="ECO:0000313" key="3">
    <source>
        <dbReference type="Proteomes" id="UP001418222"/>
    </source>
</evidence>
<dbReference type="Pfam" id="PF14223">
    <property type="entry name" value="Retrotran_gag_2"/>
    <property type="match status" value="1"/>
</dbReference>
<dbReference type="PANTHER" id="PTHR37610:SF77">
    <property type="entry name" value="INTEGRASE CATALYTIC DOMAIN-CONTAINING PROTEIN"/>
    <property type="match status" value="1"/>
</dbReference>
<name>A0AAP0G379_9ASPA</name>
<comment type="caution">
    <text evidence="2">The sequence shown here is derived from an EMBL/GenBank/DDBJ whole genome shotgun (WGS) entry which is preliminary data.</text>
</comment>
<dbReference type="AlphaFoldDB" id="A0AAP0G379"/>
<organism evidence="2 3">
    <name type="scientific">Platanthera zijinensis</name>
    <dbReference type="NCBI Taxonomy" id="2320716"/>
    <lineage>
        <taxon>Eukaryota</taxon>
        <taxon>Viridiplantae</taxon>
        <taxon>Streptophyta</taxon>
        <taxon>Embryophyta</taxon>
        <taxon>Tracheophyta</taxon>
        <taxon>Spermatophyta</taxon>
        <taxon>Magnoliopsida</taxon>
        <taxon>Liliopsida</taxon>
        <taxon>Asparagales</taxon>
        <taxon>Orchidaceae</taxon>
        <taxon>Orchidoideae</taxon>
        <taxon>Orchideae</taxon>
        <taxon>Orchidinae</taxon>
        <taxon>Platanthera</taxon>
    </lineage>
</organism>
<feature type="region of interest" description="Disordered" evidence="1">
    <location>
        <begin position="220"/>
        <end position="248"/>
    </location>
</feature>
<dbReference type="PANTHER" id="PTHR37610">
    <property type="entry name" value="CCHC-TYPE DOMAIN-CONTAINING PROTEIN"/>
    <property type="match status" value="1"/>
</dbReference>
<gene>
    <name evidence="2" type="ORF">KSP39_PZI012962</name>
</gene>
<proteinExistence type="predicted"/>
<feature type="compositionally biased region" description="Low complexity" evidence="1">
    <location>
        <begin position="280"/>
        <end position="297"/>
    </location>
</feature>
<dbReference type="EMBL" id="JBBWWQ010000011">
    <property type="protein sequence ID" value="KAK8935208.1"/>
    <property type="molecule type" value="Genomic_DNA"/>
</dbReference>
<accession>A0AAP0G379</accession>
<evidence type="ECO:0000313" key="2">
    <source>
        <dbReference type="EMBL" id="KAK8935208.1"/>
    </source>
</evidence>
<feature type="region of interest" description="Disordered" evidence="1">
    <location>
        <begin position="264"/>
        <end position="307"/>
    </location>
</feature>
<evidence type="ECO:0000256" key="1">
    <source>
        <dbReference type="SAM" id="MobiDB-lite"/>
    </source>
</evidence>
<keyword evidence="3" id="KW-1185">Reference proteome</keyword>
<feature type="region of interest" description="Disordered" evidence="1">
    <location>
        <begin position="1"/>
        <end position="27"/>
    </location>
</feature>
<dbReference type="Proteomes" id="UP001418222">
    <property type="component" value="Unassembled WGS sequence"/>
</dbReference>
<feature type="compositionally biased region" description="Low complexity" evidence="1">
    <location>
        <begin position="231"/>
        <end position="248"/>
    </location>
</feature>
<reference evidence="2 3" key="1">
    <citation type="journal article" date="2022" name="Nat. Plants">
        <title>Genomes of leafy and leafless Platanthera orchids illuminate the evolution of mycoheterotrophy.</title>
        <authorList>
            <person name="Li M.H."/>
            <person name="Liu K.W."/>
            <person name="Li Z."/>
            <person name="Lu H.C."/>
            <person name="Ye Q.L."/>
            <person name="Zhang D."/>
            <person name="Wang J.Y."/>
            <person name="Li Y.F."/>
            <person name="Zhong Z.M."/>
            <person name="Liu X."/>
            <person name="Yu X."/>
            <person name="Liu D.K."/>
            <person name="Tu X.D."/>
            <person name="Liu B."/>
            <person name="Hao Y."/>
            <person name="Liao X.Y."/>
            <person name="Jiang Y.T."/>
            <person name="Sun W.H."/>
            <person name="Chen J."/>
            <person name="Chen Y.Q."/>
            <person name="Ai Y."/>
            <person name="Zhai J.W."/>
            <person name="Wu S.S."/>
            <person name="Zhou Z."/>
            <person name="Hsiao Y.Y."/>
            <person name="Wu W.L."/>
            <person name="Chen Y.Y."/>
            <person name="Lin Y.F."/>
            <person name="Hsu J.L."/>
            <person name="Li C.Y."/>
            <person name="Wang Z.W."/>
            <person name="Zhao X."/>
            <person name="Zhong W.Y."/>
            <person name="Ma X.K."/>
            <person name="Ma L."/>
            <person name="Huang J."/>
            <person name="Chen G.Z."/>
            <person name="Huang M.Z."/>
            <person name="Huang L."/>
            <person name="Peng D.H."/>
            <person name="Luo Y.B."/>
            <person name="Zou S.Q."/>
            <person name="Chen S.P."/>
            <person name="Lan S."/>
            <person name="Tsai W.C."/>
            <person name="Van de Peer Y."/>
            <person name="Liu Z.J."/>
        </authorList>
    </citation>
    <scope>NUCLEOTIDE SEQUENCE [LARGE SCALE GENOMIC DNA]</scope>
    <source>
        <strain evidence="2">Lor287</strain>
    </source>
</reference>